<reference evidence="2" key="1">
    <citation type="journal article" date="2021" name="Proc. Natl. Acad. Sci. U.S.A.">
        <title>A Catalog of Tens of Thousands of Viruses from Human Metagenomes Reveals Hidden Associations with Chronic Diseases.</title>
        <authorList>
            <person name="Tisza M.J."/>
            <person name="Buck C.B."/>
        </authorList>
    </citation>
    <scope>NUCLEOTIDE SEQUENCE</scope>
    <source>
        <strain evidence="2">CtNHg2</strain>
    </source>
</reference>
<evidence type="ECO:0000313" key="2">
    <source>
        <dbReference type="EMBL" id="DAG01549.1"/>
    </source>
</evidence>
<organism evidence="2">
    <name type="scientific">Siphoviridae sp. ctNHg2</name>
    <dbReference type="NCBI Taxonomy" id="2825467"/>
    <lineage>
        <taxon>Viruses</taxon>
        <taxon>Duplodnaviria</taxon>
        <taxon>Heunggongvirae</taxon>
        <taxon>Uroviricota</taxon>
        <taxon>Caudoviricetes</taxon>
    </lineage>
</organism>
<dbReference type="EMBL" id="BK016194">
    <property type="protein sequence ID" value="DAG01549.1"/>
    <property type="molecule type" value="Genomic_DNA"/>
</dbReference>
<dbReference type="Pfam" id="PF03703">
    <property type="entry name" value="bPH_2"/>
    <property type="match status" value="1"/>
</dbReference>
<protein>
    <recommendedName>
        <fullName evidence="1">YdbS-like PH domain-containing protein</fullName>
    </recommendedName>
</protein>
<evidence type="ECO:0000259" key="1">
    <source>
        <dbReference type="Pfam" id="PF03703"/>
    </source>
</evidence>
<feature type="domain" description="YdbS-like PH" evidence="1">
    <location>
        <begin position="9"/>
        <end position="41"/>
    </location>
</feature>
<name>A0A8S5V4C4_9CAUD</name>
<sequence length="59" mass="6902">MLSFNSKKLIIENEKVRLESGLWFKTIQEVRYDKINNINTHVGGVLEFFTGNDKPVRFS</sequence>
<dbReference type="InterPro" id="IPR005182">
    <property type="entry name" value="YdbS-like_PH"/>
</dbReference>
<accession>A0A8S5V4C4</accession>
<proteinExistence type="predicted"/>